<dbReference type="SMART" id="SM00953">
    <property type="entry name" value="RES"/>
    <property type="match status" value="1"/>
</dbReference>
<dbReference type="InterPro" id="IPR014914">
    <property type="entry name" value="RES_dom"/>
</dbReference>
<sequence length="158" mass="18203">MLLYRIAKSQKRATDLSGTGAYTFGGRWNNPGTYMLYTSENSSLAYLENLVHFDSDIIPPKLFIMGIEINGAPELIYTLPDTAYPKQWMKLGNLENKRLGDKWMRDAKYLGIRLRSAVNPKEYNYLLNPLFPRYHDLVGVATTEQLPIDNRLIKIKTR</sequence>
<accession>A0A917HWU7</accession>
<protein>
    <recommendedName>
        <fullName evidence="1">RES domain-containing protein</fullName>
    </recommendedName>
</protein>
<dbReference type="AlphaFoldDB" id="A0A917HWU7"/>
<dbReference type="Proteomes" id="UP000660862">
    <property type="component" value="Unassembled WGS sequence"/>
</dbReference>
<dbReference type="Pfam" id="PF08808">
    <property type="entry name" value="RES"/>
    <property type="match status" value="1"/>
</dbReference>
<reference evidence="2" key="2">
    <citation type="submission" date="2020-09" db="EMBL/GenBank/DDBJ databases">
        <authorList>
            <person name="Sun Q."/>
            <person name="Zhou Y."/>
        </authorList>
    </citation>
    <scope>NUCLEOTIDE SEQUENCE</scope>
    <source>
        <strain evidence="2">CGMCC 1.12195</strain>
    </source>
</reference>
<evidence type="ECO:0000313" key="2">
    <source>
        <dbReference type="EMBL" id="GGG92738.1"/>
    </source>
</evidence>
<evidence type="ECO:0000259" key="1">
    <source>
        <dbReference type="SMART" id="SM00953"/>
    </source>
</evidence>
<evidence type="ECO:0000313" key="3">
    <source>
        <dbReference type="Proteomes" id="UP000660862"/>
    </source>
</evidence>
<proteinExistence type="predicted"/>
<dbReference type="EMBL" id="BMER01000003">
    <property type="protein sequence ID" value="GGG92738.1"/>
    <property type="molecule type" value="Genomic_DNA"/>
</dbReference>
<gene>
    <name evidence="2" type="ORF">GCM10007415_29440</name>
</gene>
<reference evidence="2" key="1">
    <citation type="journal article" date="2014" name="Int. J. Syst. Evol. Microbiol.">
        <title>Complete genome sequence of Corynebacterium casei LMG S-19264T (=DSM 44701T), isolated from a smear-ripened cheese.</title>
        <authorList>
            <consortium name="US DOE Joint Genome Institute (JGI-PGF)"/>
            <person name="Walter F."/>
            <person name="Albersmeier A."/>
            <person name="Kalinowski J."/>
            <person name="Ruckert C."/>
        </authorList>
    </citation>
    <scope>NUCLEOTIDE SEQUENCE</scope>
    <source>
        <strain evidence="2">CGMCC 1.12195</strain>
    </source>
</reference>
<name>A0A917HWU7_9SPHI</name>
<comment type="caution">
    <text evidence="2">The sequence shown here is derived from an EMBL/GenBank/DDBJ whole genome shotgun (WGS) entry which is preliminary data.</text>
</comment>
<keyword evidence="3" id="KW-1185">Reference proteome</keyword>
<dbReference type="RefSeq" id="WP_188506834.1">
    <property type="nucleotide sequence ID" value="NZ_BMER01000003.1"/>
</dbReference>
<organism evidence="2 3">
    <name type="scientific">Parapedobacter pyrenivorans</name>
    <dbReference type="NCBI Taxonomy" id="1305674"/>
    <lineage>
        <taxon>Bacteria</taxon>
        <taxon>Pseudomonadati</taxon>
        <taxon>Bacteroidota</taxon>
        <taxon>Sphingobacteriia</taxon>
        <taxon>Sphingobacteriales</taxon>
        <taxon>Sphingobacteriaceae</taxon>
        <taxon>Parapedobacter</taxon>
    </lineage>
</organism>
<feature type="domain" description="RES" evidence="1">
    <location>
        <begin position="15"/>
        <end position="141"/>
    </location>
</feature>